<comment type="caution">
    <text evidence="1">The sequence shown here is derived from an EMBL/GenBank/DDBJ whole genome shotgun (WGS) entry which is preliminary data.</text>
</comment>
<sequence>MSDNMYIGDGAQISGQVAMGRNVSQVQRTSEPSADADLFDRVAALIDEHEAALPDARRARRDLADAREEAEAEDGDIERRDNALARLAARVAPVAALAEAVHRLMTAL</sequence>
<gene>
    <name evidence="1" type="ORF">J4557_00725</name>
</gene>
<evidence type="ECO:0000313" key="2">
    <source>
        <dbReference type="Proteomes" id="UP000666915"/>
    </source>
</evidence>
<evidence type="ECO:0000313" key="1">
    <source>
        <dbReference type="EMBL" id="MBO2436031.1"/>
    </source>
</evidence>
<keyword evidence="2" id="KW-1185">Reference proteome</keyword>
<protein>
    <submittedName>
        <fullName evidence="1">Uncharacterized protein</fullName>
    </submittedName>
</protein>
<organism evidence="1 2">
    <name type="scientific">Actinomadura nitritigenes</name>
    <dbReference type="NCBI Taxonomy" id="134602"/>
    <lineage>
        <taxon>Bacteria</taxon>
        <taxon>Bacillati</taxon>
        <taxon>Actinomycetota</taxon>
        <taxon>Actinomycetes</taxon>
        <taxon>Streptosporangiales</taxon>
        <taxon>Thermomonosporaceae</taxon>
        <taxon>Actinomadura</taxon>
    </lineage>
</organism>
<dbReference type="RefSeq" id="WP_208264332.1">
    <property type="nucleotide sequence ID" value="NZ_BAAAGM010000009.1"/>
</dbReference>
<proteinExistence type="predicted"/>
<name>A0ABS3QPX5_9ACTN</name>
<reference evidence="1 2" key="1">
    <citation type="submission" date="2021-03" db="EMBL/GenBank/DDBJ databases">
        <authorList>
            <person name="Kanchanasin P."/>
            <person name="Saeng-In P."/>
            <person name="Phongsopitanun W."/>
            <person name="Yuki M."/>
            <person name="Kudo T."/>
            <person name="Ohkuma M."/>
            <person name="Tanasupawat S."/>
        </authorList>
    </citation>
    <scope>NUCLEOTIDE SEQUENCE [LARGE SCALE GENOMIC DNA]</scope>
    <source>
        <strain evidence="1 2">L46</strain>
    </source>
</reference>
<dbReference type="EMBL" id="JAGEOK010000001">
    <property type="protein sequence ID" value="MBO2436031.1"/>
    <property type="molecule type" value="Genomic_DNA"/>
</dbReference>
<dbReference type="Proteomes" id="UP000666915">
    <property type="component" value="Unassembled WGS sequence"/>
</dbReference>
<accession>A0ABS3QPX5</accession>